<dbReference type="PANTHER" id="PTHR34048:SF6">
    <property type="entry name" value="PROTEIN, PUTATIVE-RELATED"/>
    <property type="match status" value="1"/>
</dbReference>
<gene>
    <name evidence="3" type="ORF">LLUT_LOCUS15320</name>
</gene>
<dbReference type="Proteomes" id="UP001497480">
    <property type="component" value="Unassembled WGS sequence"/>
</dbReference>
<feature type="transmembrane region" description="Helical" evidence="2">
    <location>
        <begin position="73"/>
        <end position="93"/>
    </location>
</feature>
<organism evidence="3 4">
    <name type="scientific">Lupinus luteus</name>
    <name type="common">European yellow lupine</name>
    <dbReference type="NCBI Taxonomy" id="3873"/>
    <lineage>
        <taxon>Eukaryota</taxon>
        <taxon>Viridiplantae</taxon>
        <taxon>Streptophyta</taxon>
        <taxon>Embryophyta</taxon>
        <taxon>Tracheophyta</taxon>
        <taxon>Spermatophyta</taxon>
        <taxon>Magnoliopsida</taxon>
        <taxon>eudicotyledons</taxon>
        <taxon>Gunneridae</taxon>
        <taxon>Pentapetalae</taxon>
        <taxon>rosids</taxon>
        <taxon>fabids</taxon>
        <taxon>Fabales</taxon>
        <taxon>Fabaceae</taxon>
        <taxon>Papilionoideae</taxon>
        <taxon>50 kb inversion clade</taxon>
        <taxon>genistoids sensu lato</taxon>
        <taxon>core genistoids</taxon>
        <taxon>Genisteae</taxon>
        <taxon>Lupinus</taxon>
    </lineage>
</organism>
<protein>
    <submittedName>
        <fullName evidence="3">Uncharacterized protein</fullName>
    </submittedName>
</protein>
<keyword evidence="2" id="KW-0472">Membrane</keyword>
<evidence type="ECO:0000256" key="1">
    <source>
        <dbReference type="SAM" id="MobiDB-lite"/>
    </source>
</evidence>
<dbReference type="GO" id="GO:0009706">
    <property type="term" value="C:chloroplast inner membrane"/>
    <property type="evidence" value="ECO:0007669"/>
    <property type="project" value="TreeGrafter"/>
</dbReference>
<keyword evidence="2" id="KW-1133">Transmembrane helix</keyword>
<name>A0AAV1WXY0_LUPLU</name>
<evidence type="ECO:0000256" key="2">
    <source>
        <dbReference type="SAM" id="Phobius"/>
    </source>
</evidence>
<dbReference type="PANTHER" id="PTHR34048">
    <property type="entry name" value="LOW-DENSITY RECEPTOR-LIKE PROTEIN"/>
    <property type="match status" value="1"/>
</dbReference>
<accession>A0AAV1WXY0</accession>
<comment type="caution">
    <text evidence="3">The sequence shown here is derived from an EMBL/GenBank/DDBJ whole genome shotgun (WGS) entry which is preliminary data.</text>
</comment>
<evidence type="ECO:0000313" key="3">
    <source>
        <dbReference type="EMBL" id="CAL0314260.1"/>
    </source>
</evidence>
<dbReference type="InterPro" id="IPR040377">
    <property type="entry name" value="Ssl2009-like"/>
</dbReference>
<keyword evidence="4" id="KW-1185">Reference proteome</keyword>
<feature type="compositionally biased region" description="Polar residues" evidence="1">
    <location>
        <begin position="162"/>
        <end position="171"/>
    </location>
</feature>
<dbReference type="EMBL" id="CAXHTB010000010">
    <property type="protein sequence ID" value="CAL0314260.1"/>
    <property type="molecule type" value="Genomic_DNA"/>
</dbReference>
<evidence type="ECO:0000313" key="4">
    <source>
        <dbReference type="Proteomes" id="UP001497480"/>
    </source>
</evidence>
<sequence>MATTTLSSSIVMAKNPQTQFMPGSYLKPVDKCFFKISSTEHFSGYSVKAKTARNFPLIIQAGGECGRPSGGSIFVGSFILGGIIVGALGCVYAPQISRALAGADSNDFMRKLPKFMYDEEKALEKTRKVLTEKITELSSAIDGVSAQLRTDEGQNESEVNSEETQASIYQS</sequence>
<dbReference type="GO" id="GO:0009535">
    <property type="term" value="C:chloroplast thylakoid membrane"/>
    <property type="evidence" value="ECO:0007669"/>
    <property type="project" value="TreeGrafter"/>
</dbReference>
<feature type="region of interest" description="Disordered" evidence="1">
    <location>
        <begin position="145"/>
        <end position="171"/>
    </location>
</feature>
<proteinExistence type="predicted"/>
<reference evidence="3 4" key="1">
    <citation type="submission" date="2024-03" db="EMBL/GenBank/DDBJ databases">
        <authorList>
            <person name="Martinez-Hernandez J."/>
        </authorList>
    </citation>
    <scope>NUCLEOTIDE SEQUENCE [LARGE SCALE GENOMIC DNA]</scope>
</reference>
<keyword evidence="2" id="KW-0812">Transmembrane</keyword>
<dbReference type="AlphaFoldDB" id="A0AAV1WXY0"/>